<dbReference type="Proteomes" id="UP001597045">
    <property type="component" value="Unassembled WGS sequence"/>
</dbReference>
<reference evidence="2" key="1">
    <citation type="journal article" date="2019" name="Int. J. Syst. Evol. Microbiol.">
        <title>The Global Catalogue of Microorganisms (GCM) 10K type strain sequencing project: providing services to taxonomists for standard genome sequencing and annotation.</title>
        <authorList>
            <consortium name="The Broad Institute Genomics Platform"/>
            <consortium name="The Broad Institute Genome Sequencing Center for Infectious Disease"/>
            <person name="Wu L."/>
            <person name="Ma J."/>
        </authorList>
    </citation>
    <scope>NUCLEOTIDE SEQUENCE [LARGE SCALE GENOMIC DNA]</scope>
    <source>
        <strain evidence="2">JCM 31486</strain>
    </source>
</reference>
<dbReference type="EMBL" id="JBHTIS010002285">
    <property type="protein sequence ID" value="MFD1049608.1"/>
    <property type="molecule type" value="Genomic_DNA"/>
</dbReference>
<evidence type="ECO:0000313" key="1">
    <source>
        <dbReference type="EMBL" id="MFD1049608.1"/>
    </source>
</evidence>
<name>A0ABW3MG77_9PSEU</name>
<feature type="non-terminal residue" evidence="1">
    <location>
        <position position="1"/>
    </location>
</feature>
<dbReference type="Gene3D" id="1.25.40.10">
    <property type="entry name" value="Tetratricopeptide repeat domain"/>
    <property type="match status" value="1"/>
</dbReference>
<evidence type="ECO:0000313" key="2">
    <source>
        <dbReference type="Proteomes" id="UP001597045"/>
    </source>
</evidence>
<keyword evidence="2" id="KW-1185">Reference proteome</keyword>
<gene>
    <name evidence="1" type="ORF">ACFQ1S_30820</name>
</gene>
<organism evidence="1 2">
    <name type="scientific">Kibdelosporangium lantanae</name>
    <dbReference type="NCBI Taxonomy" id="1497396"/>
    <lineage>
        <taxon>Bacteria</taxon>
        <taxon>Bacillati</taxon>
        <taxon>Actinomycetota</taxon>
        <taxon>Actinomycetes</taxon>
        <taxon>Pseudonocardiales</taxon>
        <taxon>Pseudonocardiaceae</taxon>
        <taxon>Kibdelosporangium</taxon>
    </lineage>
</organism>
<comment type="caution">
    <text evidence="1">The sequence shown here is derived from an EMBL/GenBank/DDBJ whole genome shotgun (WGS) entry which is preliminary data.</text>
</comment>
<sequence length="307" mass="33194">PMTARGEETAEACDRLREAGVALRGGASRLDTDDLRSGYQDMDGVLQAMPGHDRMVDTVLDGFLSGVPGRDPCAVTKLTDWLRQRPATRNLLDRSADIVPKLAPLALLDCGDQRANAGDWAGAQALYQQMVDQYPGHELAERAQRGLKQAKEGLELKHLTSLGSGYCKTPAVYSAAPPYAKGTTDPAVVYATDTYDDHVKRLPGEWQADNSHATMVVCVGQRDSGASVRSCRYREDVSGRVRNVTFTKIAYPVKAYELRTGNVVFDGRVEIGGAACPAVITLFGDDQVYVTPADSDIRAAFAPVFTP</sequence>
<accession>A0ABW3MG77</accession>
<dbReference type="InterPro" id="IPR011990">
    <property type="entry name" value="TPR-like_helical_dom_sf"/>
</dbReference>
<protein>
    <submittedName>
        <fullName evidence="1">Tol-pal system YbgF family protein</fullName>
    </submittedName>
</protein>
<proteinExistence type="predicted"/>